<sequence>MCGNFRVGGWDCGAAIWGWTMWLFGRWWLTVEPWQRLFAMLWGLRLTAAQAVIEMLGCDVGLFGGFWLGGYFSLGFV</sequence>
<organism evidence="2 3">
    <name type="scientific">Carpinus fangiana</name>
    <dbReference type="NCBI Taxonomy" id="176857"/>
    <lineage>
        <taxon>Eukaryota</taxon>
        <taxon>Viridiplantae</taxon>
        <taxon>Streptophyta</taxon>
        <taxon>Embryophyta</taxon>
        <taxon>Tracheophyta</taxon>
        <taxon>Spermatophyta</taxon>
        <taxon>Magnoliopsida</taxon>
        <taxon>eudicotyledons</taxon>
        <taxon>Gunneridae</taxon>
        <taxon>Pentapetalae</taxon>
        <taxon>rosids</taxon>
        <taxon>fabids</taxon>
        <taxon>Fagales</taxon>
        <taxon>Betulaceae</taxon>
        <taxon>Carpinus</taxon>
    </lineage>
</organism>
<evidence type="ECO:0000313" key="3">
    <source>
        <dbReference type="Proteomes" id="UP000327013"/>
    </source>
</evidence>
<keyword evidence="3" id="KW-1185">Reference proteome</keyword>
<accession>A0A5N6L6V9</accession>
<keyword evidence="1" id="KW-1133">Transmembrane helix</keyword>
<keyword evidence="1" id="KW-0812">Transmembrane</keyword>
<dbReference type="EMBL" id="VIBQ01000550">
    <property type="protein sequence ID" value="KAC1578750.1"/>
    <property type="molecule type" value="Genomic_DNA"/>
</dbReference>
<keyword evidence="1" id="KW-0472">Membrane</keyword>
<dbReference type="Proteomes" id="UP000327013">
    <property type="component" value="Unassembled WGS sequence"/>
</dbReference>
<feature type="transmembrane region" description="Helical" evidence="1">
    <location>
        <begin position="49"/>
        <end position="74"/>
    </location>
</feature>
<dbReference type="AlphaFoldDB" id="A0A5N6L6V9"/>
<reference evidence="2 3" key="1">
    <citation type="submission" date="2019-06" db="EMBL/GenBank/DDBJ databases">
        <title>A chromosomal-level reference genome of Carpinus fangiana (Coryloideae, Betulaceae).</title>
        <authorList>
            <person name="Yang X."/>
            <person name="Wang Z."/>
            <person name="Zhang L."/>
            <person name="Hao G."/>
            <person name="Liu J."/>
            <person name="Yang Y."/>
        </authorList>
    </citation>
    <scope>NUCLEOTIDE SEQUENCE [LARGE SCALE GENOMIC DNA]</scope>
    <source>
        <strain evidence="2">Cfa_2016G</strain>
        <tissue evidence="2">Leaf</tissue>
    </source>
</reference>
<comment type="caution">
    <text evidence="2">The sequence shown here is derived from an EMBL/GenBank/DDBJ whole genome shotgun (WGS) entry which is preliminary data.</text>
</comment>
<protein>
    <submittedName>
        <fullName evidence="2">Uncharacterized protein</fullName>
    </submittedName>
</protein>
<evidence type="ECO:0000256" key="1">
    <source>
        <dbReference type="SAM" id="Phobius"/>
    </source>
</evidence>
<proteinExistence type="predicted"/>
<feature type="transmembrane region" description="Helical" evidence="1">
    <location>
        <begin position="12"/>
        <end position="29"/>
    </location>
</feature>
<evidence type="ECO:0000313" key="2">
    <source>
        <dbReference type="EMBL" id="KAC1578750.1"/>
    </source>
</evidence>
<gene>
    <name evidence="2" type="ORF">FH972_027150</name>
</gene>
<name>A0A5N6L6V9_9ROSI</name>